<feature type="region of interest" description="Disordered" evidence="1">
    <location>
        <begin position="308"/>
        <end position="352"/>
    </location>
</feature>
<feature type="non-terminal residue" evidence="2">
    <location>
        <position position="434"/>
    </location>
</feature>
<feature type="compositionally biased region" description="Low complexity" evidence="1">
    <location>
        <begin position="1"/>
        <end position="34"/>
    </location>
</feature>
<sequence>SSLSKKNNNNNDDNHNNNNNSSSSSSNSNSNNNNTYKNSEILTMEGPPLIPDQAGEAAILQSRPFANGPQIPFVFLRGELEPALTAHLLLDDSVLAVTEASVHDLNPDAIYRGHKARCFHAIEGTRPGEEMVMAGFEHGGLHPHASSRLTAFAAAMRSTNARNLARLADAVLLDPERLFGCVTVQHLVDPQVPRFGSSSTSNNDKKKKKQRKASGSNRRRQSTSSSRMRTSCTSSRRSSSSRSRSGSEITHRSRSSGNGRQTYNLPQDKKDSRAPLETVLDWHVDSDASVVHLALSLGGERTLVYRRCSSNNNSSSNNDNNTSNNNDNNSNSTTTNNNNSNSRDNAEEPAEEVQVVLRPGDVYLSSPAFFLHSVRKSDGAEAVAVQLRMAVDVEHTWPRPPARAEHVAGFTAAKMAEAVAALLKQPGWRLPSLK</sequence>
<dbReference type="AlphaFoldDB" id="A0A813K3Y4"/>
<evidence type="ECO:0000256" key="1">
    <source>
        <dbReference type="SAM" id="MobiDB-lite"/>
    </source>
</evidence>
<reference evidence="2" key="1">
    <citation type="submission" date="2021-02" db="EMBL/GenBank/DDBJ databases">
        <authorList>
            <person name="Dougan E. K."/>
            <person name="Rhodes N."/>
            <person name="Thang M."/>
            <person name="Chan C."/>
        </authorList>
    </citation>
    <scope>NUCLEOTIDE SEQUENCE</scope>
</reference>
<evidence type="ECO:0000313" key="3">
    <source>
        <dbReference type="Proteomes" id="UP000626109"/>
    </source>
</evidence>
<proteinExistence type="predicted"/>
<comment type="caution">
    <text evidence="2">The sequence shown here is derived from an EMBL/GenBank/DDBJ whole genome shotgun (WGS) entry which is preliminary data.</text>
</comment>
<dbReference type="GO" id="GO:0005654">
    <property type="term" value="C:nucleoplasm"/>
    <property type="evidence" value="ECO:0007669"/>
    <property type="project" value="TreeGrafter"/>
</dbReference>
<gene>
    <name evidence="2" type="ORF">PGLA2088_LOCUS27009</name>
</gene>
<feature type="compositionally biased region" description="Basic residues" evidence="1">
    <location>
        <begin position="205"/>
        <end position="221"/>
    </location>
</feature>
<feature type="compositionally biased region" description="Low complexity" evidence="1">
    <location>
        <begin position="222"/>
        <end position="247"/>
    </location>
</feature>
<name>A0A813K3Y4_POLGL</name>
<protein>
    <submittedName>
        <fullName evidence="2">Uncharacterized protein</fullName>
    </submittedName>
</protein>
<feature type="region of interest" description="Disordered" evidence="1">
    <location>
        <begin position="1"/>
        <end position="39"/>
    </location>
</feature>
<feature type="compositionally biased region" description="Polar residues" evidence="1">
    <location>
        <begin position="255"/>
        <end position="265"/>
    </location>
</feature>
<dbReference type="Proteomes" id="UP000626109">
    <property type="component" value="Unassembled WGS sequence"/>
</dbReference>
<feature type="compositionally biased region" description="Low complexity" evidence="1">
    <location>
        <begin position="309"/>
        <end position="342"/>
    </location>
</feature>
<accession>A0A813K3Y4</accession>
<dbReference type="PANTHER" id="PTHR16148">
    <property type="entry name" value="NF-KAPPA-B-REPRESSING FACTOR-RELATED"/>
    <property type="match status" value="1"/>
</dbReference>
<organism evidence="2 3">
    <name type="scientific">Polarella glacialis</name>
    <name type="common">Dinoflagellate</name>
    <dbReference type="NCBI Taxonomy" id="89957"/>
    <lineage>
        <taxon>Eukaryota</taxon>
        <taxon>Sar</taxon>
        <taxon>Alveolata</taxon>
        <taxon>Dinophyceae</taxon>
        <taxon>Suessiales</taxon>
        <taxon>Suessiaceae</taxon>
        <taxon>Polarella</taxon>
    </lineage>
</organism>
<feature type="non-terminal residue" evidence="2">
    <location>
        <position position="1"/>
    </location>
</feature>
<feature type="region of interest" description="Disordered" evidence="1">
    <location>
        <begin position="191"/>
        <end position="272"/>
    </location>
</feature>
<dbReference type="EMBL" id="CAJNNW010027279">
    <property type="protein sequence ID" value="CAE8690549.1"/>
    <property type="molecule type" value="Genomic_DNA"/>
</dbReference>
<evidence type="ECO:0000313" key="2">
    <source>
        <dbReference type="EMBL" id="CAE8690549.1"/>
    </source>
</evidence>
<dbReference type="PANTHER" id="PTHR16148:SF14">
    <property type="entry name" value="MYND-TYPE DOMAIN-CONTAINING PROTEIN"/>
    <property type="match status" value="1"/>
</dbReference>
<dbReference type="GO" id="GO:0005730">
    <property type="term" value="C:nucleolus"/>
    <property type="evidence" value="ECO:0007669"/>
    <property type="project" value="TreeGrafter"/>
</dbReference>